<keyword evidence="3" id="KW-1185">Reference proteome</keyword>
<evidence type="ECO:0000313" key="2">
    <source>
        <dbReference type="EMBL" id="KAK9835544.1"/>
    </source>
</evidence>
<protein>
    <submittedName>
        <fullName evidence="2">Uncharacterized protein</fullName>
    </submittedName>
</protein>
<accession>A0AAW1RP02</accession>
<gene>
    <name evidence="2" type="ORF">WJX74_002672</name>
</gene>
<evidence type="ECO:0000313" key="3">
    <source>
        <dbReference type="Proteomes" id="UP001438707"/>
    </source>
</evidence>
<organism evidence="2 3">
    <name type="scientific">Apatococcus lobatus</name>
    <dbReference type="NCBI Taxonomy" id="904363"/>
    <lineage>
        <taxon>Eukaryota</taxon>
        <taxon>Viridiplantae</taxon>
        <taxon>Chlorophyta</taxon>
        <taxon>core chlorophytes</taxon>
        <taxon>Trebouxiophyceae</taxon>
        <taxon>Chlorellales</taxon>
        <taxon>Chlorellaceae</taxon>
        <taxon>Apatococcus</taxon>
    </lineage>
</organism>
<dbReference type="Proteomes" id="UP001438707">
    <property type="component" value="Unassembled WGS sequence"/>
</dbReference>
<proteinExistence type="predicted"/>
<comment type="caution">
    <text evidence="2">The sequence shown here is derived from an EMBL/GenBank/DDBJ whole genome shotgun (WGS) entry which is preliminary data.</text>
</comment>
<feature type="compositionally biased region" description="Polar residues" evidence="1">
    <location>
        <begin position="13"/>
        <end position="22"/>
    </location>
</feature>
<reference evidence="2 3" key="1">
    <citation type="journal article" date="2024" name="Nat. Commun.">
        <title>Phylogenomics reveals the evolutionary origins of lichenization in chlorophyte algae.</title>
        <authorList>
            <person name="Puginier C."/>
            <person name="Libourel C."/>
            <person name="Otte J."/>
            <person name="Skaloud P."/>
            <person name="Haon M."/>
            <person name="Grisel S."/>
            <person name="Petersen M."/>
            <person name="Berrin J.G."/>
            <person name="Delaux P.M."/>
            <person name="Dal Grande F."/>
            <person name="Keller J."/>
        </authorList>
    </citation>
    <scope>NUCLEOTIDE SEQUENCE [LARGE SCALE GENOMIC DNA]</scope>
    <source>
        <strain evidence="2 3">SAG 2145</strain>
    </source>
</reference>
<name>A0AAW1RP02_9CHLO</name>
<sequence>MSSPDSSLGRYSAASTANTGTPTYAKKHQGSASSSFPKGAAVHLSSQCTHSACSNFANARIVHTADMQPGSRQ</sequence>
<dbReference type="AlphaFoldDB" id="A0AAW1RP02"/>
<feature type="region of interest" description="Disordered" evidence="1">
    <location>
        <begin position="1"/>
        <end position="40"/>
    </location>
</feature>
<dbReference type="EMBL" id="JALJOS010000008">
    <property type="protein sequence ID" value="KAK9835544.1"/>
    <property type="molecule type" value="Genomic_DNA"/>
</dbReference>
<evidence type="ECO:0000256" key="1">
    <source>
        <dbReference type="SAM" id="MobiDB-lite"/>
    </source>
</evidence>